<evidence type="ECO:0000313" key="2">
    <source>
        <dbReference type="EMBL" id="GLK49506.1"/>
    </source>
</evidence>
<dbReference type="Proteomes" id="UP001143509">
    <property type="component" value="Unassembled WGS sequence"/>
</dbReference>
<evidence type="ECO:0000313" key="3">
    <source>
        <dbReference type="Proteomes" id="UP001143509"/>
    </source>
</evidence>
<feature type="compositionally biased region" description="Basic and acidic residues" evidence="1">
    <location>
        <begin position="44"/>
        <end position="58"/>
    </location>
</feature>
<evidence type="ECO:0000256" key="1">
    <source>
        <dbReference type="SAM" id="MobiDB-lite"/>
    </source>
</evidence>
<protein>
    <recommendedName>
        <fullName evidence="4">DUF4224 domain-containing protein</fullName>
    </recommendedName>
</protein>
<gene>
    <name evidence="2" type="ORF">GCM10017620_24790</name>
</gene>
<comment type="caution">
    <text evidence="2">The sequence shown here is derived from an EMBL/GenBank/DDBJ whole genome shotgun (WGS) entry which is preliminary data.</text>
</comment>
<evidence type="ECO:0008006" key="4">
    <source>
        <dbReference type="Google" id="ProtNLM"/>
    </source>
</evidence>
<reference evidence="2" key="1">
    <citation type="journal article" date="2014" name="Int. J. Syst. Evol. Microbiol.">
        <title>Complete genome of a new Firmicutes species belonging to the dominant human colonic microbiota ('Ruminococcus bicirculans') reveals two chromosomes and a selective capacity to utilize plant glucans.</title>
        <authorList>
            <consortium name="NISC Comparative Sequencing Program"/>
            <person name="Wegmann U."/>
            <person name="Louis P."/>
            <person name="Goesmann A."/>
            <person name="Henrissat B."/>
            <person name="Duncan S.H."/>
            <person name="Flint H.J."/>
        </authorList>
    </citation>
    <scope>NUCLEOTIDE SEQUENCE</scope>
    <source>
        <strain evidence="2">VKM B-1499</strain>
    </source>
</reference>
<sequence>MSVARITQNEADAVARLRAAGRKDRQIETMLGLTYGLLGKPYRVGDDERPIMDRDHRGNGWRYPTKPEDKT</sequence>
<accession>A0ABQ5TA65</accession>
<reference evidence="2" key="2">
    <citation type="submission" date="2023-01" db="EMBL/GenBank/DDBJ databases">
        <authorList>
            <person name="Sun Q."/>
            <person name="Evtushenko L."/>
        </authorList>
    </citation>
    <scope>NUCLEOTIDE SEQUENCE</scope>
    <source>
        <strain evidence="2">VKM B-1499</strain>
    </source>
</reference>
<feature type="region of interest" description="Disordered" evidence="1">
    <location>
        <begin position="44"/>
        <end position="71"/>
    </location>
</feature>
<name>A0ABQ5TA65_9CAUL</name>
<dbReference type="RefSeq" id="WP_271165701.1">
    <property type="nucleotide sequence ID" value="NZ_BSFD01000009.1"/>
</dbReference>
<proteinExistence type="predicted"/>
<keyword evidence="3" id="KW-1185">Reference proteome</keyword>
<dbReference type="EMBL" id="BSFD01000009">
    <property type="protein sequence ID" value="GLK49506.1"/>
    <property type="molecule type" value="Genomic_DNA"/>
</dbReference>
<organism evidence="2 3">
    <name type="scientific">Brevundimonas intermedia</name>
    <dbReference type="NCBI Taxonomy" id="74315"/>
    <lineage>
        <taxon>Bacteria</taxon>
        <taxon>Pseudomonadati</taxon>
        <taxon>Pseudomonadota</taxon>
        <taxon>Alphaproteobacteria</taxon>
        <taxon>Caulobacterales</taxon>
        <taxon>Caulobacteraceae</taxon>
        <taxon>Brevundimonas</taxon>
    </lineage>
</organism>